<reference evidence="2 3" key="1">
    <citation type="submission" date="2021-03" db="EMBL/GenBank/DDBJ databases">
        <title>Mucilaginibacter strains isolated from gold and copper mining confer multi heavy-metal resistance.</title>
        <authorList>
            <person name="Li Y."/>
        </authorList>
    </citation>
    <scope>NUCLEOTIDE SEQUENCE [LARGE SCALE GENOMIC DNA]</scope>
    <source>
        <strain evidence="2 3">P2-4</strain>
    </source>
</reference>
<dbReference type="EMBL" id="CP071880">
    <property type="protein sequence ID" value="QTE52435.1"/>
    <property type="molecule type" value="Genomic_DNA"/>
</dbReference>
<keyword evidence="3" id="KW-1185">Reference proteome</keyword>
<dbReference type="Proteomes" id="UP000663940">
    <property type="component" value="Chromosome"/>
</dbReference>
<evidence type="ECO:0000313" key="3">
    <source>
        <dbReference type="Proteomes" id="UP000663940"/>
    </source>
</evidence>
<protein>
    <recommendedName>
        <fullName evidence="4">YfhD family protein</fullName>
    </recommendedName>
</protein>
<gene>
    <name evidence="2" type="ORF">J3L21_10945</name>
</gene>
<accession>A0ABX7UK58</accession>
<organism evidence="2 3">
    <name type="scientific">Mucilaginibacter rubeus</name>
    <dbReference type="NCBI Taxonomy" id="2027860"/>
    <lineage>
        <taxon>Bacteria</taxon>
        <taxon>Pseudomonadati</taxon>
        <taxon>Bacteroidota</taxon>
        <taxon>Sphingobacteriia</taxon>
        <taxon>Sphingobacteriales</taxon>
        <taxon>Sphingobacteriaceae</taxon>
        <taxon>Mucilaginibacter</taxon>
    </lineage>
</organism>
<proteinExistence type="predicted"/>
<evidence type="ECO:0008006" key="4">
    <source>
        <dbReference type="Google" id="ProtNLM"/>
    </source>
</evidence>
<sequence length="58" mass="6838">MKKKNNYVSESLSFEDFEQAIAERPSSIAVDELVKERLLAEKEARNKERELKKAKRKK</sequence>
<name>A0ABX7UK58_9SPHI</name>
<dbReference type="RefSeq" id="WP_167516210.1">
    <property type="nucleotide sequence ID" value="NZ_CP043451.1"/>
</dbReference>
<feature type="coiled-coil region" evidence="1">
    <location>
        <begin position="30"/>
        <end position="57"/>
    </location>
</feature>
<evidence type="ECO:0000313" key="2">
    <source>
        <dbReference type="EMBL" id="QTE52435.1"/>
    </source>
</evidence>
<keyword evidence="1" id="KW-0175">Coiled coil</keyword>
<evidence type="ECO:0000256" key="1">
    <source>
        <dbReference type="SAM" id="Coils"/>
    </source>
</evidence>